<dbReference type="InterPro" id="IPR036163">
    <property type="entry name" value="HMA_dom_sf"/>
</dbReference>
<keyword evidence="7" id="KW-0539">Nucleus</keyword>
<dbReference type="AlphaFoldDB" id="A0AAD6MMX2"/>
<evidence type="ECO:0000259" key="12">
    <source>
        <dbReference type="PROSITE" id="PS51294"/>
    </source>
</evidence>
<proteinExistence type="predicted"/>
<feature type="domain" description="HTH myb-type" evidence="12">
    <location>
        <begin position="537"/>
        <end position="589"/>
    </location>
</feature>
<dbReference type="Gene3D" id="1.10.10.60">
    <property type="entry name" value="Homeodomain-like"/>
    <property type="match status" value="2"/>
</dbReference>
<evidence type="ECO:0000256" key="9">
    <source>
        <dbReference type="SAM" id="MobiDB-lite"/>
    </source>
</evidence>
<dbReference type="PROSITE" id="PS50090">
    <property type="entry name" value="MYB_LIKE"/>
    <property type="match status" value="2"/>
</dbReference>
<protein>
    <submittedName>
        <fullName evidence="13">Uncharacterized protein</fullName>
    </submittedName>
</protein>
<dbReference type="Pfam" id="PF00249">
    <property type="entry name" value="Myb_DNA-binding"/>
    <property type="match status" value="2"/>
</dbReference>
<keyword evidence="3" id="KW-0677">Repeat</keyword>
<dbReference type="PANTHER" id="PTHR47999">
    <property type="entry name" value="TRANSCRIPTION FACTOR MYB8-RELATED-RELATED"/>
    <property type="match status" value="1"/>
</dbReference>
<gene>
    <name evidence="13" type="ORF">NC653_021168</name>
</gene>
<dbReference type="InterPro" id="IPR006121">
    <property type="entry name" value="HMA_dom"/>
</dbReference>
<keyword evidence="4" id="KW-0805">Transcription regulation</keyword>
<feature type="domain" description="Myb-like" evidence="10">
    <location>
        <begin position="590"/>
        <end position="640"/>
    </location>
</feature>
<evidence type="ECO:0000259" key="10">
    <source>
        <dbReference type="PROSITE" id="PS50090"/>
    </source>
</evidence>
<evidence type="ECO:0000313" key="13">
    <source>
        <dbReference type="EMBL" id="KAJ6988154.1"/>
    </source>
</evidence>
<sequence>MVKLHGGEKWQKVSRSYGNCVVGKNQTPGSEEKAIKASKGKGEPDFGLGQHAVRFAVAEEKGTETGSPSHAECFAPLSITNSSEEMTKEDDFKLLKIQTCVLKVNIHCDGCKQKVKKLLQRIEGVYQVSIDAEQQKVTISGTVDSATLIKKLVRAGKHAEVWFQKSNQKQKNNCDGNIKSQKPGLVKGLEAFKNQQKFPAFCAEEDDDYLDDEDEDGDDLRFLRPNQLGLLRLQAMDANNAKKGIGAIAATSSNGNKMNNLVNGNAGNKGNPNQNIGMKVNPGGGIDQKAMAALQMKNAHLGGRSISAGEFQRGNDMNAMINLPGFHGNGANVSNAAAAIAALGGNSNGLGGLQVQSNNNAGFPAGGYATGQYPSSMLNMNGHNHPTAAALMMNMQNRNVSQPPPQMMYHRSPYNPPTTGYYYNYCPAPYPYPDPYTEQLNYNGDHSAASTEMLSDENTSSCSIMRFCTGKAVTEIDEAVTTKPIITELCTMDVTINEEARSLSFLVPFQPVQPLTTYLLVEEKLCIEIMGKPGRDKQAKNQGAWSKQEDQKLIDYIRKHGEGCWSYLPQAAGLLRCGKSCRLRWINYLRPDLKRGNFAEDEEDLIIKLHALLGNRWSLIAGRLPGRTDNEVKNYWNSHLRRKLINMGVDPNNHRLRQNLLRPHNPPNPASASSSGLQIQAIQKPTKPHVDKEQVSDALSCVENDPCALPDLNLDLTASFHYPSIPHVEGNPKDSRPLDIAPSSTLLLFQ</sequence>
<dbReference type="InterPro" id="IPR009057">
    <property type="entry name" value="Homeodomain-like_sf"/>
</dbReference>
<accession>A0AAD6MMX2</accession>
<evidence type="ECO:0000256" key="5">
    <source>
        <dbReference type="ARBA" id="ARBA00023125"/>
    </source>
</evidence>
<dbReference type="PROSITE" id="PS50846">
    <property type="entry name" value="HMA_2"/>
    <property type="match status" value="1"/>
</dbReference>
<dbReference type="CDD" id="cd00167">
    <property type="entry name" value="SANT"/>
    <property type="match status" value="2"/>
</dbReference>
<evidence type="ECO:0000256" key="6">
    <source>
        <dbReference type="ARBA" id="ARBA00023163"/>
    </source>
</evidence>
<dbReference type="GO" id="GO:0005634">
    <property type="term" value="C:nucleus"/>
    <property type="evidence" value="ECO:0007669"/>
    <property type="project" value="UniProtKB-SubCell"/>
</dbReference>
<evidence type="ECO:0000256" key="4">
    <source>
        <dbReference type="ARBA" id="ARBA00023015"/>
    </source>
</evidence>
<evidence type="ECO:0000256" key="7">
    <source>
        <dbReference type="ARBA" id="ARBA00023242"/>
    </source>
</evidence>
<feature type="region of interest" description="Disordered" evidence="9">
    <location>
        <begin position="660"/>
        <end position="691"/>
    </location>
</feature>
<dbReference type="GO" id="GO:0051707">
    <property type="term" value="P:response to other organism"/>
    <property type="evidence" value="ECO:0007669"/>
    <property type="project" value="UniProtKB-ARBA"/>
</dbReference>
<keyword evidence="5" id="KW-0238">DNA-binding</keyword>
<dbReference type="SUPFAM" id="SSF55008">
    <property type="entry name" value="HMA, heavy metal-associated domain"/>
    <property type="match status" value="1"/>
</dbReference>
<dbReference type="PROSITE" id="PS51294">
    <property type="entry name" value="HTH_MYB"/>
    <property type="match status" value="2"/>
</dbReference>
<keyword evidence="2" id="KW-0479">Metal-binding</keyword>
<dbReference type="SUPFAM" id="SSF46689">
    <property type="entry name" value="Homeodomain-like"/>
    <property type="match status" value="1"/>
</dbReference>
<keyword evidence="14" id="KW-1185">Reference proteome</keyword>
<keyword evidence="6" id="KW-0804">Transcription</keyword>
<name>A0AAD6MMX2_9ROSI</name>
<evidence type="ECO:0000313" key="14">
    <source>
        <dbReference type="Proteomes" id="UP001164929"/>
    </source>
</evidence>
<dbReference type="Pfam" id="PF00403">
    <property type="entry name" value="HMA"/>
    <property type="match status" value="1"/>
</dbReference>
<dbReference type="Proteomes" id="UP001164929">
    <property type="component" value="Chromosome 8"/>
</dbReference>
<evidence type="ECO:0000256" key="8">
    <source>
        <dbReference type="ARBA" id="ARBA00062314"/>
    </source>
</evidence>
<comment type="caution">
    <text evidence="13">The sequence shown here is derived from an EMBL/GenBank/DDBJ whole genome shotgun (WGS) entry which is preliminary data.</text>
</comment>
<reference evidence="13" key="1">
    <citation type="journal article" date="2023" name="Mol. Ecol. Resour.">
        <title>Chromosome-level genome assembly of a triploid poplar Populus alba 'Berolinensis'.</title>
        <authorList>
            <person name="Chen S."/>
            <person name="Yu Y."/>
            <person name="Wang X."/>
            <person name="Wang S."/>
            <person name="Zhang T."/>
            <person name="Zhou Y."/>
            <person name="He R."/>
            <person name="Meng N."/>
            <person name="Wang Y."/>
            <person name="Liu W."/>
            <person name="Liu Z."/>
            <person name="Liu J."/>
            <person name="Guo Q."/>
            <person name="Huang H."/>
            <person name="Sederoff R.R."/>
            <person name="Wang G."/>
            <person name="Qu G."/>
            <person name="Chen S."/>
        </authorList>
    </citation>
    <scope>NUCLEOTIDE SEQUENCE</scope>
    <source>
        <strain evidence="13">SC-2020</strain>
    </source>
</reference>
<dbReference type="FunFam" id="3.30.70.100:FF:000008">
    <property type="entry name" value="Copper transport protein ATOX1"/>
    <property type="match status" value="1"/>
</dbReference>
<dbReference type="FunFam" id="1.10.10.60:FF:000001">
    <property type="entry name" value="MYB-related transcription factor"/>
    <property type="match status" value="1"/>
</dbReference>
<dbReference type="GO" id="GO:0046872">
    <property type="term" value="F:metal ion binding"/>
    <property type="evidence" value="ECO:0007669"/>
    <property type="project" value="UniProtKB-KW"/>
</dbReference>
<comment type="subunit">
    <text evidence="8">Can form complexes with MYC2, MYC3 or MYC4.</text>
</comment>
<evidence type="ECO:0000256" key="1">
    <source>
        <dbReference type="ARBA" id="ARBA00004123"/>
    </source>
</evidence>
<dbReference type="SMART" id="SM00717">
    <property type="entry name" value="SANT"/>
    <property type="match status" value="2"/>
</dbReference>
<dbReference type="EMBL" id="JAQIZT010000008">
    <property type="protein sequence ID" value="KAJ6988154.1"/>
    <property type="molecule type" value="Genomic_DNA"/>
</dbReference>
<comment type="subcellular location">
    <subcellularLocation>
        <location evidence="1">Nucleus</location>
    </subcellularLocation>
</comment>
<dbReference type="InterPro" id="IPR017930">
    <property type="entry name" value="Myb_dom"/>
</dbReference>
<dbReference type="GO" id="GO:0080090">
    <property type="term" value="P:regulation of primary metabolic process"/>
    <property type="evidence" value="ECO:0007669"/>
    <property type="project" value="UniProtKB-ARBA"/>
</dbReference>
<evidence type="ECO:0000259" key="11">
    <source>
        <dbReference type="PROSITE" id="PS50846"/>
    </source>
</evidence>
<evidence type="ECO:0000256" key="3">
    <source>
        <dbReference type="ARBA" id="ARBA00022737"/>
    </source>
</evidence>
<dbReference type="FunFam" id="1.10.10.60:FF:000394">
    <property type="entry name" value="MYB transcription factor"/>
    <property type="match status" value="1"/>
</dbReference>
<dbReference type="InterPro" id="IPR001005">
    <property type="entry name" value="SANT/Myb"/>
</dbReference>
<feature type="domain" description="HTH myb-type" evidence="12">
    <location>
        <begin position="590"/>
        <end position="644"/>
    </location>
</feature>
<dbReference type="PANTHER" id="PTHR47999:SF98">
    <property type="entry name" value="MYB TRANSCRIPTION FACTOR"/>
    <property type="match status" value="1"/>
</dbReference>
<dbReference type="GO" id="GO:0000976">
    <property type="term" value="F:transcription cis-regulatory region binding"/>
    <property type="evidence" value="ECO:0007669"/>
    <property type="project" value="UniProtKB-ARBA"/>
</dbReference>
<organism evidence="13 14">
    <name type="scientific">Populus alba x Populus x berolinensis</name>
    <dbReference type="NCBI Taxonomy" id="444605"/>
    <lineage>
        <taxon>Eukaryota</taxon>
        <taxon>Viridiplantae</taxon>
        <taxon>Streptophyta</taxon>
        <taxon>Embryophyta</taxon>
        <taxon>Tracheophyta</taxon>
        <taxon>Spermatophyta</taxon>
        <taxon>Magnoliopsida</taxon>
        <taxon>eudicotyledons</taxon>
        <taxon>Gunneridae</taxon>
        <taxon>Pentapetalae</taxon>
        <taxon>rosids</taxon>
        <taxon>fabids</taxon>
        <taxon>Malpighiales</taxon>
        <taxon>Salicaceae</taxon>
        <taxon>Saliceae</taxon>
        <taxon>Populus</taxon>
    </lineage>
</organism>
<dbReference type="Gene3D" id="3.30.70.100">
    <property type="match status" value="1"/>
</dbReference>
<dbReference type="InterPro" id="IPR015495">
    <property type="entry name" value="Myb_TF_plants"/>
</dbReference>
<evidence type="ECO:0000256" key="2">
    <source>
        <dbReference type="ARBA" id="ARBA00022723"/>
    </source>
</evidence>
<dbReference type="CDD" id="cd00371">
    <property type="entry name" value="HMA"/>
    <property type="match status" value="1"/>
</dbReference>
<feature type="domain" description="HMA" evidence="11">
    <location>
        <begin position="97"/>
        <end position="160"/>
    </location>
</feature>
<feature type="domain" description="Myb-like" evidence="10">
    <location>
        <begin position="537"/>
        <end position="589"/>
    </location>
</feature>